<evidence type="ECO:0000256" key="3">
    <source>
        <dbReference type="ARBA" id="ARBA00004782"/>
    </source>
</evidence>
<evidence type="ECO:0000256" key="13">
    <source>
        <dbReference type="PIRSR" id="PIRSR605959-3"/>
    </source>
</evidence>
<name>X7EAG5_9GAMM</name>
<comment type="pathway">
    <text evidence="3">Amino-acid degradation; L-phenylalanine degradation; acetoacetate and fumarate from L-phenylalanine: step 6/6.</text>
</comment>
<evidence type="ECO:0000259" key="15">
    <source>
        <dbReference type="Pfam" id="PF09298"/>
    </source>
</evidence>
<keyword evidence="10" id="KW-0585">Phenylalanine catabolism</keyword>
<evidence type="ECO:0000256" key="4">
    <source>
        <dbReference type="ARBA" id="ARBA00012094"/>
    </source>
</evidence>
<feature type="binding site" evidence="12">
    <location>
        <position position="154"/>
    </location>
    <ligand>
        <name>substrate</name>
    </ligand>
</feature>
<keyword evidence="7 13" id="KW-0106">Calcium</keyword>
<dbReference type="InterPro" id="IPR011234">
    <property type="entry name" value="Fumarylacetoacetase-like_C"/>
</dbReference>
<evidence type="ECO:0000256" key="10">
    <source>
        <dbReference type="ARBA" id="ARBA00023232"/>
    </source>
</evidence>
<dbReference type="PANTHER" id="PTHR43069:SF2">
    <property type="entry name" value="FUMARYLACETOACETASE"/>
    <property type="match status" value="1"/>
</dbReference>
<feature type="binding site" evidence="12">
    <location>
        <position position="370"/>
    </location>
    <ligand>
        <name>substrate</name>
    </ligand>
</feature>
<feature type="binding site" evidence="13">
    <location>
        <position position="138"/>
    </location>
    <ligand>
        <name>Ca(2+)</name>
        <dbReference type="ChEBI" id="CHEBI:29108"/>
    </ligand>
</feature>
<dbReference type="GO" id="GO:0046872">
    <property type="term" value="F:metal ion binding"/>
    <property type="evidence" value="ECO:0007669"/>
    <property type="project" value="UniProtKB-KW"/>
</dbReference>
<keyword evidence="17" id="KW-1185">Reference proteome</keyword>
<comment type="cofactor">
    <cofactor evidence="1 13">
        <name>Ca(2+)</name>
        <dbReference type="ChEBI" id="CHEBI:29108"/>
    </cofactor>
</comment>
<evidence type="ECO:0000256" key="1">
    <source>
        <dbReference type="ARBA" id="ARBA00001913"/>
    </source>
</evidence>
<keyword evidence="9" id="KW-0828">Tyrosine catabolism</keyword>
<dbReference type="AlphaFoldDB" id="X7EAG5"/>
<feature type="binding site" evidence="12">
    <location>
        <position position="140"/>
    </location>
    <ligand>
        <name>substrate</name>
    </ligand>
</feature>
<dbReference type="STRING" id="1122207.MUS1_00500"/>
<dbReference type="eggNOG" id="COG0179">
    <property type="taxonomic scope" value="Bacteria"/>
</dbReference>
<feature type="binding site" evidence="13">
    <location>
        <position position="210"/>
    </location>
    <ligand>
        <name>Ca(2+)</name>
        <dbReference type="ChEBI" id="CHEBI:29108"/>
    </ligand>
</feature>
<reference evidence="16 17" key="1">
    <citation type="submission" date="2014-01" db="EMBL/GenBank/DDBJ databases">
        <title>Marinomonas ushuaiensis DSM 15871 Genome Sequencing.</title>
        <authorList>
            <person name="Lai Q."/>
            <person name="Shao Z.S."/>
        </authorList>
    </citation>
    <scope>NUCLEOTIDE SEQUENCE [LARGE SCALE GENOMIC DNA]</scope>
    <source>
        <strain evidence="16 17">DSM 15871</strain>
    </source>
</reference>
<feature type="domain" description="Fumarylacetoacetase-like C-terminal" evidence="14">
    <location>
        <begin position="140"/>
        <end position="433"/>
    </location>
</feature>
<evidence type="ECO:0000256" key="5">
    <source>
        <dbReference type="ARBA" id="ARBA00022723"/>
    </source>
</evidence>
<comment type="caution">
    <text evidence="16">The sequence shown here is derived from an EMBL/GenBank/DDBJ whole genome shotgun (WGS) entry which is preliminary data.</text>
</comment>
<evidence type="ECO:0000313" key="17">
    <source>
        <dbReference type="Proteomes" id="UP000054058"/>
    </source>
</evidence>
<evidence type="ECO:0000256" key="8">
    <source>
        <dbReference type="ARBA" id="ARBA00022842"/>
    </source>
</evidence>
<dbReference type="GO" id="GO:0006572">
    <property type="term" value="P:L-tyrosine catabolic process"/>
    <property type="evidence" value="ECO:0007669"/>
    <property type="project" value="UniProtKB-KW"/>
</dbReference>
<dbReference type="SUPFAM" id="SSF63433">
    <property type="entry name" value="Fumarylacetoacetate hydrolase, FAH, N-terminal domain"/>
    <property type="match status" value="1"/>
</dbReference>
<gene>
    <name evidence="16" type="ORF">MUS1_00500</name>
</gene>
<evidence type="ECO:0000256" key="6">
    <source>
        <dbReference type="ARBA" id="ARBA00022801"/>
    </source>
</evidence>
<dbReference type="Gene3D" id="2.30.30.230">
    <property type="entry name" value="Fumarylacetoacetase, N-terminal domain"/>
    <property type="match status" value="1"/>
</dbReference>
<evidence type="ECO:0000256" key="2">
    <source>
        <dbReference type="ARBA" id="ARBA00001946"/>
    </source>
</evidence>
<feature type="binding site" evidence="12">
    <location>
        <position position="251"/>
    </location>
    <ligand>
        <name>substrate</name>
    </ligand>
</feature>
<feature type="binding site" evidence="12">
    <location>
        <position position="255"/>
    </location>
    <ligand>
        <name>substrate</name>
    </ligand>
</feature>
<feature type="binding site" evidence="13">
    <location>
        <position position="264"/>
    </location>
    <ligand>
        <name>Mg(2+)</name>
        <dbReference type="ChEBI" id="CHEBI:18420"/>
    </ligand>
</feature>
<keyword evidence="5 13" id="KW-0479">Metal-binding</keyword>
<dbReference type="SUPFAM" id="SSF56529">
    <property type="entry name" value="FAH"/>
    <property type="match status" value="1"/>
</dbReference>
<feature type="binding site" evidence="13">
    <location>
        <position position="244"/>
    </location>
    <ligand>
        <name>Ca(2+)</name>
        <dbReference type="ChEBI" id="CHEBI:29108"/>
    </ligand>
</feature>
<dbReference type="InterPro" id="IPR036663">
    <property type="entry name" value="Fumarylacetoacetase_C_sf"/>
</dbReference>
<dbReference type="UniPathway" id="UPA00139">
    <property type="reaction ID" value="UER00341"/>
</dbReference>
<keyword evidence="6" id="KW-0378">Hydrolase</keyword>
<accession>X7EAG5</accession>
<protein>
    <recommendedName>
        <fullName evidence="4">fumarylacetoacetase</fullName>
        <ecNumber evidence="4">3.7.1.2</ecNumber>
    </recommendedName>
</protein>
<organism evidence="16 17">
    <name type="scientific">Marinomonas ushuaiensis DSM 15871</name>
    <dbReference type="NCBI Taxonomy" id="1122207"/>
    <lineage>
        <taxon>Bacteria</taxon>
        <taxon>Pseudomonadati</taxon>
        <taxon>Pseudomonadota</taxon>
        <taxon>Gammaproteobacteria</taxon>
        <taxon>Oceanospirillales</taxon>
        <taxon>Oceanospirillaceae</taxon>
        <taxon>Marinomonas</taxon>
    </lineage>
</organism>
<feature type="binding site" evidence="13">
    <location>
        <position position="268"/>
    </location>
    <ligand>
        <name>Mg(2+)</name>
        <dbReference type="ChEBI" id="CHEBI:18420"/>
    </ligand>
</feature>
<evidence type="ECO:0000256" key="9">
    <source>
        <dbReference type="ARBA" id="ARBA00022878"/>
    </source>
</evidence>
<evidence type="ECO:0000313" key="16">
    <source>
        <dbReference type="EMBL" id="ETX12123.1"/>
    </source>
</evidence>
<dbReference type="OrthoDB" id="3766879at2"/>
<dbReference type="Pfam" id="PF09298">
    <property type="entry name" value="FAA_hydrolase_N"/>
    <property type="match status" value="1"/>
</dbReference>
<feature type="binding site" evidence="13">
    <location>
        <position position="212"/>
    </location>
    <ligand>
        <name>Ca(2+)</name>
        <dbReference type="ChEBI" id="CHEBI:29108"/>
    </ligand>
</feature>
<dbReference type="GO" id="GO:0004334">
    <property type="term" value="F:fumarylacetoacetase activity"/>
    <property type="evidence" value="ECO:0007669"/>
    <property type="project" value="UniProtKB-EC"/>
</dbReference>
<dbReference type="RefSeq" id="WP_036157584.1">
    <property type="nucleotide sequence ID" value="NZ_JAMB01000001.1"/>
</dbReference>
<dbReference type="PATRIC" id="fig|1122207.3.peg.105"/>
<feature type="domain" description="Fumarylacetoacetase N-terminal" evidence="15">
    <location>
        <begin position="29"/>
        <end position="130"/>
    </location>
</feature>
<evidence type="ECO:0000256" key="7">
    <source>
        <dbReference type="ARBA" id="ARBA00022837"/>
    </source>
</evidence>
<feature type="active site" description="Proton acceptor" evidence="11">
    <location>
        <position position="145"/>
    </location>
</feature>
<dbReference type="Proteomes" id="UP000054058">
    <property type="component" value="Unassembled WGS sequence"/>
</dbReference>
<dbReference type="GO" id="GO:1902000">
    <property type="term" value="P:homogentisate catabolic process"/>
    <property type="evidence" value="ECO:0007669"/>
    <property type="project" value="TreeGrafter"/>
</dbReference>
<feature type="binding site" evidence="13">
    <location>
        <position position="244"/>
    </location>
    <ligand>
        <name>Mg(2+)</name>
        <dbReference type="ChEBI" id="CHEBI:18420"/>
    </ligand>
</feature>
<dbReference type="EC" id="3.7.1.2" evidence="4"/>
<dbReference type="InterPro" id="IPR015377">
    <property type="entry name" value="Fumarylacetoacetase_N"/>
</dbReference>
<sequence length="442" mass="49130">MVILNETHDPSLVSWLESANLPSTDFPIQNLPFSIFRKRESKELFRGGVAIGDQIIDLAALNAAGIYVGVAAKALAATSESSLNIFMAMGEVYWSALRLELSRSLREGSKDKTTISNYLIAQVDAEYAIPATIGDYTDFYASIYHATNVGRLFRPDNPLLPNYKWIPIGYHGRSSSINVSGVDFFRPSSQTIESNAETPTYGPCKRLDYELEVGIFIGKGNEQGERILIDEAESNVFGLCVLNDWSARDIQTWEYQPLGPFLSKSFASTISPWIVTMESLAPYRTNWIRDEADPQPLHYLESENNREYGGVDLQLEVLLETTKMRKNLTPPVQLCLTNFNYSYWTVAQMVTHHSVNGCNLRAGDFFGSGTMSGPHKGSEGALIELTKGGIEPVDLGNGESRTYLEDGDRIIMRAWCEKTGLRRIGLGELSSTILPAKLDYFG</sequence>
<comment type="cofactor">
    <cofactor evidence="2 13">
        <name>Mg(2+)</name>
        <dbReference type="ChEBI" id="CHEBI:18420"/>
    </cofactor>
</comment>
<proteinExistence type="predicted"/>
<evidence type="ECO:0000256" key="12">
    <source>
        <dbReference type="PIRSR" id="PIRSR605959-2"/>
    </source>
</evidence>
<evidence type="ECO:0000256" key="11">
    <source>
        <dbReference type="PIRSR" id="PIRSR605959-1"/>
    </source>
</evidence>
<dbReference type="EMBL" id="JAMB01000001">
    <property type="protein sequence ID" value="ETX12123.1"/>
    <property type="molecule type" value="Genomic_DNA"/>
</dbReference>
<dbReference type="PANTHER" id="PTHR43069">
    <property type="entry name" value="FUMARYLACETOACETASE"/>
    <property type="match status" value="1"/>
</dbReference>
<dbReference type="GO" id="GO:0006559">
    <property type="term" value="P:L-phenylalanine catabolic process"/>
    <property type="evidence" value="ECO:0007669"/>
    <property type="project" value="UniProtKB-UniPathway"/>
</dbReference>
<dbReference type="NCBIfam" id="TIGR01266">
    <property type="entry name" value="fum_ac_acetase"/>
    <property type="match status" value="1"/>
</dbReference>
<keyword evidence="8 13" id="KW-0460">Magnesium</keyword>
<dbReference type="Gene3D" id="3.90.850.10">
    <property type="entry name" value="Fumarylacetoacetase-like, C-terminal domain"/>
    <property type="match status" value="1"/>
</dbReference>
<evidence type="ECO:0000259" key="14">
    <source>
        <dbReference type="Pfam" id="PF01557"/>
    </source>
</evidence>
<dbReference type="Pfam" id="PF01557">
    <property type="entry name" value="FAA_hydrolase"/>
    <property type="match status" value="1"/>
</dbReference>
<dbReference type="InterPro" id="IPR036462">
    <property type="entry name" value="Fumarylacetoacetase_N_sf"/>
</dbReference>
<dbReference type="InterPro" id="IPR005959">
    <property type="entry name" value="Fumarylacetoacetase"/>
</dbReference>